<feature type="domain" description="TIR" evidence="1">
    <location>
        <begin position="39"/>
        <end position="135"/>
    </location>
</feature>
<organism evidence="2 3">
    <name type="scientific">Mucilaginibacter ginsenosidivorax</name>
    <dbReference type="NCBI Taxonomy" id="862126"/>
    <lineage>
        <taxon>Bacteria</taxon>
        <taxon>Pseudomonadati</taxon>
        <taxon>Bacteroidota</taxon>
        <taxon>Sphingobacteriia</taxon>
        <taxon>Sphingobacteriales</taxon>
        <taxon>Sphingobacteriaceae</taxon>
        <taxon>Mucilaginibacter</taxon>
    </lineage>
</organism>
<proteinExistence type="predicted"/>
<dbReference type="GO" id="GO:0007165">
    <property type="term" value="P:signal transduction"/>
    <property type="evidence" value="ECO:0007669"/>
    <property type="project" value="InterPro"/>
</dbReference>
<evidence type="ECO:0000259" key="1">
    <source>
        <dbReference type="Pfam" id="PF13676"/>
    </source>
</evidence>
<accession>A0A5B8WFR5</accession>
<evidence type="ECO:0000313" key="2">
    <source>
        <dbReference type="EMBL" id="QEC80518.1"/>
    </source>
</evidence>
<dbReference type="Proteomes" id="UP000321362">
    <property type="component" value="Chromosome"/>
</dbReference>
<gene>
    <name evidence="2" type="ORF">FSB76_16520</name>
</gene>
<name>A0A5B8WFR5_9SPHI</name>
<dbReference type="SUPFAM" id="SSF52200">
    <property type="entry name" value="Toll/Interleukin receptor TIR domain"/>
    <property type="match status" value="1"/>
</dbReference>
<dbReference type="AlphaFoldDB" id="A0A5B8WFR5"/>
<dbReference type="OrthoDB" id="9810385at2"/>
<dbReference type="KEGG" id="mgk:FSB76_16520"/>
<reference evidence="2 3" key="1">
    <citation type="journal article" date="2013" name="J. Microbiol.">
        <title>Mucilaginibacter ginsenosidivorax sp. nov., with ginsenoside converting activity isolated from sediment.</title>
        <authorList>
            <person name="Kim J.K."/>
            <person name="Choi T.E."/>
            <person name="Liu Q.M."/>
            <person name="Park H.Y."/>
            <person name="Yi T.H."/>
            <person name="Yoon M.H."/>
            <person name="Kim S.C."/>
            <person name="Im W.T."/>
        </authorList>
    </citation>
    <scope>NUCLEOTIDE SEQUENCE [LARGE SCALE GENOMIC DNA]</scope>
    <source>
        <strain evidence="2 3">KHI28</strain>
    </source>
</reference>
<keyword evidence="3" id="KW-1185">Reference proteome</keyword>
<protein>
    <submittedName>
        <fullName evidence="2">TIR domain-containing protein</fullName>
    </submittedName>
</protein>
<dbReference type="Gene3D" id="3.40.50.10140">
    <property type="entry name" value="Toll/interleukin-1 receptor homology (TIR) domain"/>
    <property type="match status" value="1"/>
</dbReference>
<sequence length="179" mass="20617">MFTKNQFEATARQKAGVSGLRTYLTETRSFSKSLSATSIFLSHSHRNRPIVEQAKVFFENIGLKIYVDWADETMPEKTNGATAAKIKTKIYDNDKFILLATNEAVISKWCNWEVGIGDTYKLTKDKICILPLAENSKDWEGNEYLQIYPRVEHGDYSIDYYKIVYPNGREVSLVDWLKL</sequence>
<dbReference type="Pfam" id="PF13676">
    <property type="entry name" value="TIR_2"/>
    <property type="match status" value="1"/>
</dbReference>
<evidence type="ECO:0000313" key="3">
    <source>
        <dbReference type="Proteomes" id="UP000321362"/>
    </source>
</evidence>
<dbReference type="EMBL" id="CP042437">
    <property type="protein sequence ID" value="QEC80518.1"/>
    <property type="molecule type" value="Genomic_DNA"/>
</dbReference>
<dbReference type="InterPro" id="IPR035897">
    <property type="entry name" value="Toll_tir_struct_dom_sf"/>
</dbReference>
<dbReference type="InterPro" id="IPR000157">
    <property type="entry name" value="TIR_dom"/>
</dbReference>